<evidence type="ECO:0000313" key="11">
    <source>
        <dbReference type="Proteomes" id="UP000663879"/>
    </source>
</evidence>
<evidence type="ECO:0000313" key="10">
    <source>
        <dbReference type="EMBL" id="CAF0755064.1"/>
    </source>
</evidence>
<feature type="binding site" evidence="7">
    <location>
        <position position="56"/>
    </location>
    <ligand>
        <name>Fe cation</name>
        <dbReference type="ChEBI" id="CHEBI:24875"/>
        <label>1</label>
    </ligand>
</feature>
<evidence type="ECO:0000256" key="6">
    <source>
        <dbReference type="PIRNR" id="PIRNR000898"/>
    </source>
</evidence>
<dbReference type="PANTHER" id="PTHR10161:SF14">
    <property type="entry name" value="TARTRATE-RESISTANT ACID PHOSPHATASE TYPE 5"/>
    <property type="match status" value="1"/>
</dbReference>
<keyword evidence="6 7" id="KW-0408">Iron</keyword>
<dbReference type="InterPro" id="IPR024927">
    <property type="entry name" value="Acid_PPase"/>
</dbReference>
<feature type="binding site" evidence="7">
    <location>
        <position position="266"/>
    </location>
    <ligand>
        <name>Fe cation</name>
        <dbReference type="ChEBI" id="CHEBI:24875"/>
        <label>2</label>
    </ligand>
</feature>
<dbReference type="PIRSF" id="PIRSF000898">
    <property type="entry name" value="Acid_Ptase_5"/>
    <property type="match status" value="1"/>
</dbReference>
<dbReference type="EC" id="3.1.3.2" evidence="2 6"/>
<dbReference type="Pfam" id="PF00149">
    <property type="entry name" value="Metallophos"/>
    <property type="match status" value="1"/>
</dbReference>
<evidence type="ECO:0000256" key="1">
    <source>
        <dbReference type="ARBA" id="ARBA00000032"/>
    </source>
</evidence>
<dbReference type="GO" id="GO:0046872">
    <property type="term" value="F:metal ion binding"/>
    <property type="evidence" value="ECO:0007669"/>
    <property type="project" value="UniProtKB-KW"/>
</dbReference>
<dbReference type="InterPro" id="IPR029052">
    <property type="entry name" value="Metallo-depent_PP-like"/>
</dbReference>
<keyword evidence="5 6" id="KW-0378">Hydrolase</keyword>
<evidence type="ECO:0000256" key="8">
    <source>
        <dbReference type="SAM" id="SignalP"/>
    </source>
</evidence>
<protein>
    <recommendedName>
        <fullName evidence="3 6">Tartrate-resistant acid phosphatase type 5</fullName>
        <ecNumber evidence="2 6">3.1.3.2</ecNumber>
    </recommendedName>
</protein>
<organism evidence="10 11">
    <name type="scientific">Brachionus calyciflorus</name>
    <dbReference type="NCBI Taxonomy" id="104777"/>
    <lineage>
        <taxon>Eukaryota</taxon>
        <taxon>Metazoa</taxon>
        <taxon>Spiralia</taxon>
        <taxon>Gnathifera</taxon>
        <taxon>Rotifera</taxon>
        <taxon>Eurotatoria</taxon>
        <taxon>Monogononta</taxon>
        <taxon>Pseudotrocha</taxon>
        <taxon>Ploima</taxon>
        <taxon>Brachionidae</taxon>
        <taxon>Brachionus</taxon>
    </lineage>
</organism>
<dbReference type="Gene3D" id="3.60.21.10">
    <property type="match status" value="1"/>
</dbReference>
<feature type="binding site" evidence="7">
    <location>
        <position position="94"/>
    </location>
    <ligand>
        <name>Fe cation</name>
        <dbReference type="ChEBI" id="CHEBI:24875"/>
        <label>1</label>
    </ligand>
</feature>
<evidence type="ECO:0000256" key="2">
    <source>
        <dbReference type="ARBA" id="ARBA00012646"/>
    </source>
</evidence>
<feature type="binding site" evidence="7">
    <location>
        <position position="94"/>
    </location>
    <ligand>
        <name>Fe cation</name>
        <dbReference type="ChEBI" id="CHEBI:24875"/>
        <label>2</label>
    </ligand>
</feature>
<comment type="caution">
    <text evidence="10">The sequence shown here is derived from an EMBL/GenBank/DDBJ whole genome shotgun (WGS) entry which is preliminary data.</text>
</comment>
<dbReference type="EMBL" id="CAJNOC010000394">
    <property type="protein sequence ID" value="CAF0755064.1"/>
    <property type="molecule type" value="Genomic_DNA"/>
</dbReference>
<proteinExistence type="predicted"/>
<feature type="binding site" evidence="7">
    <location>
        <position position="268"/>
    </location>
    <ligand>
        <name>Fe cation</name>
        <dbReference type="ChEBI" id="CHEBI:24875"/>
        <label>1</label>
    </ligand>
</feature>
<dbReference type="AlphaFoldDB" id="A0A813PS55"/>
<dbReference type="OrthoDB" id="411211at2759"/>
<dbReference type="CDD" id="cd07378">
    <property type="entry name" value="MPP_ACP5"/>
    <property type="match status" value="1"/>
</dbReference>
<name>A0A813PS55_9BILA</name>
<evidence type="ECO:0000256" key="7">
    <source>
        <dbReference type="PIRSR" id="PIRSR000898-1"/>
    </source>
</evidence>
<sequence length="353" mass="41628">MILIYFYLMVRLSYGLCKFSNERQFQNSILKIHNDYDTPLQFNITDNYARFFALGDWGGIPIFPYRTIVQQNVALFMHNVSKNMNVHFQLGLGDNFYFDGVKSVDDKRFKLSFEDVFLDQEIPWFFILGNHDYLGNPHAQIEYTERSKRWILPNYNYSISVNINQGKNKLIYILMIDTVLLSQETEFRDRSNKVKTLNVTDHKKNDYFQEIEETLKKISLEKYPYVIVAGHYPVWSVSEHGPTKILVDKLRPLLHKYKVNAYFAGHEHDMEHLSHTYMNSTVEYIITGIANLPYYSTEHLNDVPKDSLKYYWADIFQIHGALALVEADLNAMNITYIKTNGEKLYQIKIKNKF</sequence>
<evidence type="ECO:0000259" key="9">
    <source>
        <dbReference type="Pfam" id="PF00149"/>
    </source>
</evidence>
<dbReference type="InterPro" id="IPR004843">
    <property type="entry name" value="Calcineurin-like_PHP"/>
</dbReference>
<feature type="chain" id="PRO_5032508984" description="Tartrate-resistant acid phosphatase type 5" evidence="8">
    <location>
        <begin position="16"/>
        <end position="353"/>
    </location>
</feature>
<accession>A0A813PS55</accession>
<comment type="cofactor">
    <cofactor evidence="7">
        <name>Fe cation</name>
        <dbReference type="ChEBI" id="CHEBI:24875"/>
    </cofactor>
    <text evidence="7">Binds 2 iron ions per subunit.</text>
</comment>
<dbReference type="SUPFAM" id="SSF56300">
    <property type="entry name" value="Metallo-dependent phosphatases"/>
    <property type="match status" value="1"/>
</dbReference>
<evidence type="ECO:0000256" key="5">
    <source>
        <dbReference type="ARBA" id="ARBA00022801"/>
    </source>
</evidence>
<keyword evidence="4 8" id="KW-0732">Signal</keyword>
<dbReference type="Proteomes" id="UP000663879">
    <property type="component" value="Unassembled WGS sequence"/>
</dbReference>
<dbReference type="GO" id="GO:0003993">
    <property type="term" value="F:acid phosphatase activity"/>
    <property type="evidence" value="ECO:0007669"/>
    <property type="project" value="UniProtKB-UniRule"/>
</dbReference>
<comment type="catalytic activity">
    <reaction evidence="1 6">
        <text>a phosphate monoester + H2O = an alcohol + phosphate</text>
        <dbReference type="Rhea" id="RHEA:15017"/>
        <dbReference type="ChEBI" id="CHEBI:15377"/>
        <dbReference type="ChEBI" id="CHEBI:30879"/>
        <dbReference type="ChEBI" id="CHEBI:43474"/>
        <dbReference type="ChEBI" id="CHEBI:67140"/>
        <dbReference type="EC" id="3.1.3.2"/>
    </reaction>
</comment>
<feature type="binding site" evidence="7">
    <location>
        <position position="231"/>
    </location>
    <ligand>
        <name>Fe cation</name>
        <dbReference type="ChEBI" id="CHEBI:24875"/>
        <label>2</label>
    </ligand>
</feature>
<keyword evidence="11" id="KW-1185">Reference proteome</keyword>
<dbReference type="InterPro" id="IPR051558">
    <property type="entry name" value="Metallophosphoesterase_PAP"/>
</dbReference>
<evidence type="ECO:0000256" key="4">
    <source>
        <dbReference type="ARBA" id="ARBA00022729"/>
    </source>
</evidence>
<keyword evidence="7" id="KW-0479">Metal-binding</keyword>
<feature type="domain" description="Calcineurin-like phosphoesterase" evidence="9">
    <location>
        <begin position="50"/>
        <end position="269"/>
    </location>
</feature>
<feature type="binding site" evidence="7">
    <location>
        <position position="130"/>
    </location>
    <ligand>
        <name>Fe cation</name>
        <dbReference type="ChEBI" id="CHEBI:24875"/>
        <label>2</label>
    </ligand>
</feature>
<gene>
    <name evidence="10" type="ORF">OXX778_LOCUS4127</name>
</gene>
<dbReference type="PANTHER" id="PTHR10161">
    <property type="entry name" value="TARTRATE-RESISTANT ACID PHOSPHATASE TYPE 5"/>
    <property type="match status" value="1"/>
</dbReference>
<feature type="binding site" evidence="7">
    <location>
        <position position="97"/>
    </location>
    <ligand>
        <name>Fe cation</name>
        <dbReference type="ChEBI" id="CHEBI:24875"/>
        <label>1</label>
    </ligand>
</feature>
<reference evidence="10" key="1">
    <citation type="submission" date="2021-02" db="EMBL/GenBank/DDBJ databases">
        <authorList>
            <person name="Nowell W R."/>
        </authorList>
    </citation>
    <scope>NUCLEOTIDE SEQUENCE</scope>
    <source>
        <strain evidence="10">Ploen Becks lab</strain>
    </source>
</reference>
<evidence type="ECO:0000256" key="3">
    <source>
        <dbReference type="ARBA" id="ARBA00015822"/>
    </source>
</evidence>
<feature type="signal peptide" evidence="8">
    <location>
        <begin position="1"/>
        <end position="15"/>
    </location>
</feature>